<accession>A0A1D8GQB6</accession>
<evidence type="ECO:0000256" key="9">
    <source>
        <dbReference type="ARBA" id="ARBA00022989"/>
    </source>
</evidence>
<keyword evidence="9 13" id="KW-1133">Transmembrane helix</keyword>
<feature type="transmembrane region" description="Helical" evidence="13">
    <location>
        <begin position="255"/>
        <end position="277"/>
    </location>
</feature>
<reference evidence="14 15" key="1">
    <citation type="submission" date="2016-09" db="EMBL/GenBank/DDBJ databases">
        <title>Genomic analysis reveals versatility of anaerobic energy metabolism of Geosporobacter ferrireducens IRF9 of phylum Firmicutes.</title>
        <authorList>
            <person name="Kim S.-J."/>
        </authorList>
    </citation>
    <scope>NUCLEOTIDE SEQUENCE [LARGE SCALE GENOMIC DNA]</scope>
    <source>
        <strain evidence="14 15">IRF9</strain>
    </source>
</reference>
<evidence type="ECO:0000256" key="6">
    <source>
        <dbReference type="ARBA" id="ARBA00022449"/>
    </source>
</evidence>
<dbReference type="KEGG" id="gfe:Gferi_08955"/>
<sequence length="452" mass="48884">MVLFTHPIRKDVTRIAWPVLAEMLLGSLFSMIDMMMLGRMKDTAAAAASVAAVGITNQPLFIGLALVQSLNVGGTAMVARFIGSKQLHKVENTVKHVILLNLVLFAIPLSLLGFIFTNQIMTFMGAYADTVEIGNLYFKIIMLGFIFQALNFSLAACLRGAGDTRLPMKVNLGVNFLNVFGNAVLIYGLFGFPQLGIIGAGISTSLSHLLASFILFSYIFKGKSIVSLSLSSFQFRKDTMYNLARIGIPASLEQISLRLGIVLFARIVASLGTVTFAAHQICLSILGLSFNPGQAFGIAASALVGQSLGAEKPSKAQEYAQETRKIGSVVSSCIALLFFLFGPQIVGLYTRDPEIISSASLALKVIALVQPFQSSQLILAGGLRGAGDTFWPLVATFIGVLGIRVVLSYVFVVIFGFGLVGAWMAVFLDQLARWFLVYTRFQTGKWKYVALR</sequence>
<evidence type="ECO:0000256" key="7">
    <source>
        <dbReference type="ARBA" id="ARBA00022475"/>
    </source>
</evidence>
<protein>
    <recommendedName>
        <fullName evidence="4">Probable multidrug resistance protein NorM</fullName>
    </recommendedName>
    <alternativeName>
        <fullName evidence="12">Multidrug-efflux transporter</fullName>
    </alternativeName>
</protein>
<dbReference type="EMBL" id="CP017269">
    <property type="protein sequence ID" value="AOT73053.1"/>
    <property type="molecule type" value="Genomic_DNA"/>
</dbReference>
<dbReference type="NCBIfam" id="TIGR00797">
    <property type="entry name" value="matE"/>
    <property type="match status" value="1"/>
</dbReference>
<dbReference type="Pfam" id="PF01554">
    <property type="entry name" value="MatE"/>
    <property type="match status" value="2"/>
</dbReference>
<feature type="transmembrane region" description="Helical" evidence="13">
    <location>
        <begin position="283"/>
        <end position="305"/>
    </location>
</feature>
<evidence type="ECO:0000256" key="10">
    <source>
        <dbReference type="ARBA" id="ARBA00023065"/>
    </source>
</evidence>
<feature type="transmembrane region" description="Helical" evidence="13">
    <location>
        <begin position="94"/>
        <end position="116"/>
    </location>
</feature>
<dbReference type="STRING" id="1424294.Gferi_08955"/>
<keyword evidence="7" id="KW-1003">Cell membrane</keyword>
<feature type="transmembrane region" description="Helical" evidence="13">
    <location>
        <begin position="409"/>
        <end position="428"/>
    </location>
</feature>
<feature type="transmembrane region" description="Helical" evidence="13">
    <location>
        <begin position="326"/>
        <end position="349"/>
    </location>
</feature>
<dbReference type="GO" id="GO:0005886">
    <property type="term" value="C:plasma membrane"/>
    <property type="evidence" value="ECO:0007669"/>
    <property type="project" value="UniProtKB-SubCell"/>
</dbReference>
<gene>
    <name evidence="14" type="ORF">Gferi_08955</name>
</gene>
<comment type="subcellular location">
    <subcellularLocation>
        <location evidence="2">Cell membrane</location>
        <topology evidence="2">Multi-pass membrane protein</topology>
    </subcellularLocation>
</comment>
<proteinExistence type="inferred from homology"/>
<dbReference type="InterPro" id="IPR048279">
    <property type="entry name" value="MdtK-like"/>
</dbReference>
<keyword evidence="10" id="KW-0406">Ion transport</keyword>
<keyword evidence="5" id="KW-0813">Transport</keyword>
<dbReference type="PIRSF" id="PIRSF006603">
    <property type="entry name" value="DinF"/>
    <property type="match status" value="1"/>
</dbReference>
<comment type="similarity">
    <text evidence="3">Belongs to the multi antimicrobial extrusion (MATE) (TC 2.A.66.1) family.</text>
</comment>
<dbReference type="AlphaFoldDB" id="A0A1D8GQB6"/>
<evidence type="ECO:0000256" key="8">
    <source>
        <dbReference type="ARBA" id="ARBA00022692"/>
    </source>
</evidence>
<evidence type="ECO:0000256" key="5">
    <source>
        <dbReference type="ARBA" id="ARBA00022448"/>
    </source>
</evidence>
<dbReference type="GO" id="GO:0042910">
    <property type="term" value="F:xenobiotic transmembrane transporter activity"/>
    <property type="evidence" value="ECO:0007669"/>
    <property type="project" value="InterPro"/>
</dbReference>
<evidence type="ECO:0000256" key="13">
    <source>
        <dbReference type="SAM" id="Phobius"/>
    </source>
</evidence>
<feature type="transmembrane region" description="Helical" evidence="13">
    <location>
        <begin position="385"/>
        <end position="403"/>
    </location>
</feature>
<dbReference type="CDD" id="cd13137">
    <property type="entry name" value="MATE_NorM_like"/>
    <property type="match status" value="1"/>
</dbReference>
<dbReference type="Proteomes" id="UP000095743">
    <property type="component" value="Chromosome"/>
</dbReference>
<evidence type="ECO:0000256" key="3">
    <source>
        <dbReference type="ARBA" id="ARBA00010199"/>
    </source>
</evidence>
<dbReference type="GO" id="GO:0015297">
    <property type="term" value="F:antiporter activity"/>
    <property type="evidence" value="ECO:0007669"/>
    <property type="project" value="UniProtKB-KW"/>
</dbReference>
<feature type="transmembrane region" description="Helical" evidence="13">
    <location>
        <begin position="136"/>
        <end position="158"/>
    </location>
</feature>
<name>A0A1D8GQB6_9FIRM</name>
<comment type="function">
    <text evidence="1">Multidrug efflux pump.</text>
</comment>
<evidence type="ECO:0000256" key="1">
    <source>
        <dbReference type="ARBA" id="ARBA00003408"/>
    </source>
</evidence>
<feature type="transmembrane region" description="Helical" evidence="13">
    <location>
        <begin position="60"/>
        <end position="82"/>
    </location>
</feature>
<keyword evidence="11 13" id="KW-0472">Membrane</keyword>
<feature type="transmembrane region" description="Helical" evidence="13">
    <location>
        <begin position="12"/>
        <end position="32"/>
    </location>
</feature>
<evidence type="ECO:0000256" key="11">
    <source>
        <dbReference type="ARBA" id="ARBA00023136"/>
    </source>
</evidence>
<dbReference type="PANTHER" id="PTHR43298:SF2">
    <property type="entry name" value="FMN_FAD EXPORTER YEEO-RELATED"/>
    <property type="match status" value="1"/>
</dbReference>
<dbReference type="InterPro" id="IPR002528">
    <property type="entry name" value="MATE_fam"/>
</dbReference>
<dbReference type="GO" id="GO:0006811">
    <property type="term" value="P:monoatomic ion transport"/>
    <property type="evidence" value="ECO:0007669"/>
    <property type="project" value="UniProtKB-KW"/>
</dbReference>
<dbReference type="PANTHER" id="PTHR43298">
    <property type="entry name" value="MULTIDRUG RESISTANCE PROTEIN NORM-RELATED"/>
    <property type="match status" value="1"/>
</dbReference>
<keyword evidence="15" id="KW-1185">Reference proteome</keyword>
<organism evidence="14 15">
    <name type="scientific">Geosporobacter ferrireducens</name>
    <dbReference type="NCBI Taxonomy" id="1424294"/>
    <lineage>
        <taxon>Bacteria</taxon>
        <taxon>Bacillati</taxon>
        <taxon>Bacillota</taxon>
        <taxon>Clostridia</taxon>
        <taxon>Peptostreptococcales</taxon>
        <taxon>Thermotaleaceae</taxon>
        <taxon>Geosporobacter</taxon>
    </lineage>
</organism>
<evidence type="ECO:0000313" key="15">
    <source>
        <dbReference type="Proteomes" id="UP000095743"/>
    </source>
</evidence>
<feature type="transmembrane region" description="Helical" evidence="13">
    <location>
        <begin position="170"/>
        <end position="190"/>
    </location>
</feature>
<evidence type="ECO:0000256" key="12">
    <source>
        <dbReference type="ARBA" id="ARBA00031636"/>
    </source>
</evidence>
<keyword evidence="6" id="KW-0050">Antiport</keyword>
<evidence type="ECO:0000256" key="4">
    <source>
        <dbReference type="ARBA" id="ARBA00020268"/>
    </source>
</evidence>
<evidence type="ECO:0000313" key="14">
    <source>
        <dbReference type="EMBL" id="AOT73053.1"/>
    </source>
</evidence>
<evidence type="ECO:0000256" key="2">
    <source>
        <dbReference type="ARBA" id="ARBA00004651"/>
    </source>
</evidence>
<keyword evidence="8 13" id="KW-0812">Transmembrane</keyword>
<dbReference type="InterPro" id="IPR050222">
    <property type="entry name" value="MATE_MdtK"/>
</dbReference>